<dbReference type="InterPro" id="IPR011320">
    <property type="entry name" value="RNase_H1_N"/>
</dbReference>
<reference evidence="3" key="1">
    <citation type="submission" date="2019-10" db="EMBL/GenBank/DDBJ databases">
        <authorList>
            <person name="Nor Muhammad N."/>
        </authorList>
    </citation>
    <scope>NUCLEOTIDE SEQUENCE</scope>
</reference>
<dbReference type="Gene3D" id="3.40.970.10">
    <property type="entry name" value="Ribonuclease H1, N-terminal domain"/>
    <property type="match status" value="1"/>
</dbReference>
<dbReference type="InterPro" id="IPR009027">
    <property type="entry name" value="Ribosomal_bL9/RNase_H1_N"/>
</dbReference>
<evidence type="ECO:0000259" key="2">
    <source>
        <dbReference type="Pfam" id="PF01693"/>
    </source>
</evidence>
<feature type="compositionally biased region" description="Low complexity" evidence="1">
    <location>
        <begin position="21"/>
        <end position="30"/>
    </location>
</feature>
<evidence type="ECO:0000256" key="1">
    <source>
        <dbReference type="SAM" id="MobiDB-lite"/>
    </source>
</evidence>
<name>A0A5K1JX99_9APHY</name>
<feature type="region of interest" description="Disordered" evidence="1">
    <location>
        <begin position="1"/>
        <end position="38"/>
    </location>
</feature>
<dbReference type="SUPFAM" id="SSF55658">
    <property type="entry name" value="L9 N-domain-like"/>
    <property type="match status" value="1"/>
</dbReference>
<dbReference type="EMBL" id="LR725540">
    <property type="protein sequence ID" value="VWO96321.1"/>
    <property type="molecule type" value="Genomic_DNA"/>
</dbReference>
<dbReference type="InterPro" id="IPR037056">
    <property type="entry name" value="RNase_H1_N_sf"/>
</dbReference>
<accession>A0A5K1JX99</accession>
<feature type="compositionally biased region" description="Basic and acidic residues" evidence="1">
    <location>
        <begin position="1"/>
        <end position="19"/>
    </location>
</feature>
<dbReference type="AlphaFoldDB" id="A0A5K1JX99"/>
<organism evidence="3">
    <name type="scientific">Ganoderma boninense</name>
    <dbReference type="NCBI Taxonomy" id="34458"/>
    <lineage>
        <taxon>Eukaryota</taxon>
        <taxon>Fungi</taxon>
        <taxon>Dikarya</taxon>
        <taxon>Basidiomycota</taxon>
        <taxon>Agaricomycotina</taxon>
        <taxon>Agaricomycetes</taxon>
        <taxon>Polyporales</taxon>
        <taxon>Polyporaceae</taxon>
        <taxon>Ganoderma</taxon>
    </lineage>
</organism>
<feature type="domain" description="Ribonuclease H1 N-terminal" evidence="2">
    <location>
        <begin position="132"/>
        <end position="175"/>
    </location>
</feature>
<protein>
    <submittedName>
        <fullName evidence="3">Hemagglutinin-like secreted protein</fullName>
    </submittedName>
</protein>
<sequence length="190" mass="20321">MPDLDGLRLRDVPSHRPDAGTHPAHTTPTAEARVGPSAGSTVHITINATASTVIVNTGSPAAPTPSQPPRAGPHAVRVVPVTVEEEDGDCAPDDELTDAACGEAPVPPAWANHLPWDDAKEFICPARPRSKKWYVVTAGLRVGIWPSWTDAAPMVEGISGNVHESFKSRVAAEHYYYSNKEIGHVFQLAR</sequence>
<gene>
    <name evidence="3" type="primary">Q879S6</name>
</gene>
<evidence type="ECO:0000313" key="3">
    <source>
        <dbReference type="EMBL" id="VWO96321.1"/>
    </source>
</evidence>
<proteinExistence type="predicted"/>
<dbReference type="Pfam" id="PF01693">
    <property type="entry name" value="Cauli_VI"/>
    <property type="match status" value="1"/>
</dbReference>